<dbReference type="CDD" id="cd01127">
    <property type="entry name" value="TrwB_TraG_TraD_VirD4"/>
    <property type="match status" value="1"/>
</dbReference>
<dbReference type="Gene3D" id="3.40.50.2300">
    <property type="match status" value="1"/>
</dbReference>
<dbReference type="InterPro" id="IPR027417">
    <property type="entry name" value="P-loop_NTPase"/>
</dbReference>
<dbReference type="InterPro" id="IPR023485">
    <property type="entry name" value="Ptyr_pPase"/>
</dbReference>
<dbReference type="SUPFAM" id="SSF52788">
    <property type="entry name" value="Phosphotyrosine protein phosphatases I"/>
    <property type="match status" value="1"/>
</dbReference>
<dbReference type="InterPro" id="IPR048716">
    <property type="entry name" value="Phosphatase-like_N"/>
</dbReference>
<dbReference type="Gene3D" id="1.10.8.1060">
    <property type="entry name" value="Corynebacterium glutamicum thioredoxin-dependent arsenate reductase, N-terminal domain"/>
    <property type="match status" value="1"/>
</dbReference>
<evidence type="ECO:0000256" key="1">
    <source>
        <dbReference type="ARBA" id="ARBA00022849"/>
    </source>
</evidence>
<evidence type="ECO:0000259" key="2">
    <source>
        <dbReference type="SMART" id="SM00226"/>
    </source>
</evidence>
<dbReference type="Proteomes" id="UP000466894">
    <property type="component" value="Chromosome"/>
</dbReference>
<dbReference type="Pfam" id="PF01451">
    <property type="entry name" value="LMWPc"/>
    <property type="match status" value="1"/>
</dbReference>
<dbReference type="Pfam" id="PF21234">
    <property type="entry name" value="Phosphatase-like_N"/>
    <property type="match status" value="1"/>
</dbReference>
<gene>
    <name evidence="3" type="ORF">MNVI_14500</name>
</gene>
<dbReference type="GO" id="GO:0046685">
    <property type="term" value="P:response to arsenic-containing substance"/>
    <property type="evidence" value="ECO:0007669"/>
    <property type="project" value="UniProtKB-KW"/>
</dbReference>
<dbReference type="InterPro" id="IPR036196">
    <property type="entry name" value="Ptyr_pPase_sf"/>
</dbReference>
<dbReference type="KEGG" id="mnv:MNVI_14500"/>
<organism evidence="3 4">
    <name type="scientific">Mycobacterium noviomagense</name>
    <dbReference type="NCBI Taxonomy" id="459858"/>
    <lineage>
        <taxon>Bacteria</taxon>
        <taxon>Bacillati</taxon>
        <taxon>Actinomycetota</taxon>
        <taxon>Actinomycetes</taxon>
        <taxon>Mycobacteriales</taxon>
        <taxon>Mycobacteriaceae</taxon>
        <taxon>Mycobacterium</taxon>
    </lineage>
</organism>
<dbReference type="PANTHER" id="PTHR43428">
    <property type="entry name" value="ARSENATE REDUCTASE"/>
    <property type="match status" value="1"/>
</dbReference>
<dbReference type="PANTHER" id="PTHR43428:SF1">
    <property type="entry name" value="ARSENATE REDUCTASE"/>
    <property type="match status" value="1"/>
</dbReference>
<evidence type="ECO:0000313" key="4">
    <source>
        <dbReference type="Proteomes" id="UP000466894"/>
    </source>
</evidence>
<proteinExistence type="predicted"/>
<feature type="domain" description="Phosphotyrosine protein phosphatase I" evidence="2">
    <location>
        <begin position="539"/>
        <end position="664"/>
    </location>
</feature>
<dbReference type="EMBL" id="AP022583">
    <property type="protein sequence ID" value="BBY06132.1"/>
    <property type="molecule type" value="Genomic_DNA"/>
</dbReference>
<dbReference type="Gene3D" id="3.40.50.300">
    <property type="entry name" value="P-loop containing nucleotide triphosphate hydrolases"/>
    <property type="match status" value="1"/>
</dbReference>
<dbReference type="SMART" id="SM00226">
    <property type="entry name" value="LMWPc"/>
    <property type="match status" value="1"/>
</dbReference>
<dbReference type="InterPro" id="IPR032689">
    <property type="entry name" value="TraG-D_C"/>
</dbReference>
<dbReference type="AlphaFoldDB" id="A0A7I7PC43"/>
<keyword evidence="1" id="KW-0059">Arsenical resistance</keyword>
<name>A0A7I7PC43_9MYCO</name>
<dbReference type="NCBIfam" id="NF046112">
    <property type="entry name" value="MSMEG_6209_Nter"/>
    <property type="match status" value="1"/>
</dbReference>
<accession>A0A7I7PC43</accession>
<dbReference type="Pfam" id="PF12696">
    <property type="entry name" value="TraG-D_C"/>
    <property type="match status" value="1"/>
</dbReference>
<reference evidence="3 4" key="1">
    <citation type="journal article" date="2019" name="Emerg. Microbes Infect.">
        <title>Comprehensive subspecies identification of 175 nontuberculous mycobacteria species based on 7547 genomic profiles.</title>
        <authorList>
            <person name="Matsumoto Y."/>
            <person name="Kinjo T."/>
            <person name="Motooka D."/>
            <person name="Nabeya D."/>
            <person name="Jung N."/>
            <person name="Uechi K."/>
            <person name="Horii T."/>
            <person name="Iida T."/>
            <person name="Fujita J."/>
            <person name="Nakamura S."/>
        </authorList>
    </citation>
    <scope>NUCLEOTIDE SEQUENCE [LARGE SCALE GENOMIC DNA]</scope>
    <source>
        <strain evidence="3 4">JCM 16367</strain>
    </source>
</reference>
<protein>
    <recommendedName>
        <fullName evidence="2">Phosphotyrosine protein phosphatase I domain-containing protein</fullName>
    </recommendedName>
</protein>
<dbReference type="SUPFAM" id="SSF52540">
    <property type="entry name" value="P-loop containing nucleoside triphosphate hydrolases"/>
    <property type="match status" value="1"/>
</dbReference>
<evidence type="ECO:0000313" key="3">
    <source>
        <dbReference type="EMBL" id="BBY06132.1"/>
    </source>
</evidence>
<sequence length="674" mass="74516">MKPRPQRSVAHTPGFEENAQVLNDEHHTQVTPFGGWVRDERSGRLRPVETAPHIGGFGPPNTGKTRKWLSQSAVLWPGPALVSSSKDDLMQLVASRRYGRAALLDLRPNSKSYYPAEFIRYRFDPTTLISTLEDAEAVAETLLSMSTVVLRGGSLRSAADPRPWDELAFAPLTCLLFAASPACTGGGIEWTLEAAEDVAKPRNGLGYQCTTPSWASAAAWCDSRLFEARVRGVLDMAPRLRDSVKITVTKVLTAWLRTWLRDRELSSLDLSFLDEHHATVYLLTPDDGTMAAQAITLMDQVINRQRVKSAQWDEFPRVGMFLDDITNTPLPRLPRYLAESRGLGVSICFAAQSTSQLDAIYGPLQGRAIRDALPASLIMYGAPEDDLMEAATLWAAKTTRSQQSHNHNGDDKTTHRVISNEQEPGELVPHNENQARLIVRGTAGRMVNLLEWSEFVAYLDELRGGRQRQALKSAVARLHSEFADTFNSETIERVLYSSYDQLAISATVQEFLALLAERFARQRLRALAKVEGKSTDDKPVVLFLCNHNAGRSQMAMGFFSRLIGDAAVAWSGGSAPHGQINPAAIAVMAEHGIDIADEYPKPWSYEIIQAADVIISMGCGDAPPTLPGRRYEDWDLDDPDGKDVAAVRLIRDEIEGRVRRLVAELAISPPQPER</sequence>
<dbReference type="CDD" id="cd16345">
    <property type="entry name" value="LMWP_ArsC"/>
    <property type="match status" value="1"/>
</dbReference>